<comment type="caution">
    <text evidence="1">The sequence shown here is derived from an EMBL/GenBank/DDBJ whole genome shotgun (WGS) entry which is preliminary data.</text>
</comment>
<dbReference type="SUPFAM" id="SSF88713">
    <property type="entry name" value="Glycoside hydrolase/deacetylase"/>
    <property type="match status" value="1"/>
</dbReference>
<dbReference type="PANTHER" id="PTHR43123">
    <property type="entry name" value="POLYSACCHARIDE DEACETYLASE-RELATED"/>
    <property type="match status" value="1"/>
</dbReference>
<dbReference type="CDD" id="cd10979">
    <property type="entry name" value="CE4_PuuE_like"/>
    <property type="match status" value="1"/>
</dbReference>
<keyword evidence="2" id="KW-1185">Reference proteome</keyword>
<gene>
    <name evidence="1" type="ORF">GCM10022268_11350</name>
</gene>
<accession>A0ABP7DGM7</accession>
<dbReference type="Gene3D" id="3.20.20.370">
    <property type="entry name" value="Glycoside hydrolase/deacetylase"/>
    <property type="match status" value="1"/>
</dbReference>
<dbReference type="PANTHER" id="PTHR43123:SF4">
    <property type="entry name" value="POLYSACCHARIDE DEACETYLASE"/>
    <property type="match status" value="1"/>
</dbReference>
<dbReference type="EMBL" id="BAABBF010000002">
    <property type="protein sequence ID" value="GAA3703415.1"/>
    <property type="molecule type" value="Genomic_DNA"/>
</dbReference>
<sequence length="292" mass="32420">MSHSHDRYPYSAIVDRPAYDWPGGRRLAIYLGINHEVFDFGCGLGPQLAPSQTEPDVMNYAWRDYGNRVGAWRLIDLFDRLTLRTTALLNADVLDRCPGLAEACRDRGDEIAAHGGSNAKAQGNMFRPGEDRMIADVTERLASLGVRPTGWLGPWISESRHTPDLLAKAGYRYVLDWAHDDQPTRLSTAHGGLLSIPYSQEINDLPAIVARHQEAETFAGMIRDAVGQLLSECERRPLVLGIALHPFIMGQAHRVPALARVLTELREADDPRIWWTTAGEIAVHVEANELAA</sequence>
<dbReference type="RefSeq" id="WP_344692401.1">
    <property type="nucleotide sequence ID" value="NZ_BAABBF010000002.1"/>
</dbReference>
<evidence type="ECO:0000313" key="1">
    <source>
        <dbReference type="EMBL" id="GAA3703415.1"/>
    </source>
</evidence>
<dbReference type="Proteomes" id="UP001500523">
    <property type="component" value="Unassembled WGS sequence"/>
</dbReference>
<evidence type="ECO:0000313" key="2">
    <source>
        <dbReference type="Proteomes" id="UP001500523"/>
    </source>
</evidence>
<reference evidence="2" key="1">
    <citation type="journal article" date="2019" name="Int. J. Syst. Evol. Microbiol.">
        <title>The Global Catalogue of Microorganisms (GCM) 10K type strain sequencing project: providing services to taxonomists for standard genome sequencing and annotation.</title>
        <authorList>
            <consortium name="The Broad Institute Genomics Platform"/>
            <consortium name="The Broad Institute Genome Sequencing Center for Infectious Disease"/>
            <person name="Wu L."/>
            <person name="Ma J."/>
        </authorList>
    </citation>
    <scope>NUCLEOTIDE SEQUENCE [LARGE SCALE GENOMIC DNA]</scope>
    <source>
        <strain evidence="2">JCM 17498</strain>
    </source>
</reference>
<proteinExistence type="predicted"/>
<dbReference type="InterPro" id="IPR011330">
    <property type="entry name" value="Glyco_hydro/deAcase_b/a-brl"/>
</dbReference>
<name>A0ABP7DGM7_9SPHN</name>
<protein>
    <submittedName>
        <fullName evidence="1">Polysaccharide deacetylase family protein</fullName>
    </submittedName>
</protein>
<organism evidence="1 2">
    <name type="scientific">Sphingomonas cynarae</name>
    <dbReference type="NCBI Taxonomy" id="930197"/>
    <lineage>
        <taxon>Bacteria</taxon>
        <taxon>Pseudomonadati</taxon>
        <taxon>Pseudomonadota</taxon>
        <taxon>Alphaproteobacteria</taxon>
        <taxon>Sphingomonadales</taxon>
        <taxon>Sphingomonadaceae</taxon>
        <taxon>Sphingomonas</taxon>
    </lineage>
</organism>